<gene>
    <name evidence="13" type="primary">SARS2</name>
    <name evidence="13" type="ORF">BGW38_004054</name>
</gene>
<evidence type="ECO:0000313" key="13">
    <source>
        <dbReference type="EMBL" id="KAF9585059.1"/>
    </source>
</evidence>
<keyword evidence="3" id="KW-0436">Ligase</keyword>
<sequence>MSLAAKVVKAAMPRIPRPRKAVLTLTPSAVTRLRTLTEGPEPKVIRVGIRTKGCSGQQYNLEYTSKKERFDEEIKQDGVTVLVDNKALLSVLGSEMDWVEDKLSAQFVFNNPNVKESCGCGMSFMTPINTRVFSGSSRTRTNKTTSSPTNTNSPGSSHAVPSTHHQSTTLNLKPLLNFKAMAQPENAAMIEANIKHRNLPSTISVSAVNALHRDHVEKSQTLDKSRAERNRIAAEMKELFSGKKKPSGKGQGQDQQDIKKALEIKRQELMERGRDLKGLIQEQEQAVSEVEALLYSQAALIPNHTHPTSPIGPESAARLVRVHGQPRLNKGVTAYARPEGGEQTLSATTRSKALEGDISSYPLLDHVTLSRSLDLLDFESATSVTGARWYYLKNEAALLELALIQLATQRAVRAGYMPVITPDVVRPEVVQACGFQPRDEVASQTYWVTTVEPGTMNLGQDLTNEDTASSDRLALQQQQLRHSALCMVATAEIALAGMNLNKVLEESQLPIRMAAFGRAFRAEAGSRGAEVKGLYRVHQFSKVELFTITKPEDSDQTLEEIRKFQEDIFEELGLCYRVLDMPTEELGASAYKKYDIEAWMPGRNSWGEISSTSNCTDYQSRRLNIRYRTNKIVEPTTSSGETGARKQTSNSYLTTDFVHTLNGTAMAVPRIIVALLETYQQEDGSVHLPECLWPFMAGIKVIKPKTSP</sequence>
<dbReference type="EC" id="6.1.1.11" evidence="2"/>
<dbReference type="InterPro" id="IPR017870">
    <property type="entry name" value="FeS_cluster_insertion_CS"/>
</dbReference>
<dbReference type="PRINTS" id="PR00981">
    <property type="entry name" value="TRNASYNTHSER"/>
</dbReference>
<dbReference type="Gene3D" id="1.10.287.40">
    <property type="entry name" value="Serine-tRNA synthetase, tRNA binding domain"/>
    <property type="match status" value="1"/>
</dbReference>
<evidence type="ECO:0000256" key="9">
    <source>
        <dbReference type="ARBA" id="ARBA00054873"/>
    </source>
</evidence>
<dbReference type="Gene3D" id="2.60.300.12">
    <property type="entry name" value="HesB-like domain"/>
    <property type="match status" value="1"/>
</dbReference>
<dbReference type="PROSITE" id="PS01152">
    <property type="entry name" value="HESB"/>
    <property type="match status" value="1"/>
</dbReference>
<dbReference type="NCBIfam" id="TIGR00049">
    <property type="entry name" value="iron-sulfur cluster assembly accessory protein"/>
    <property type="match status" value="1"/>
</dbReference>
<organism evidence="13 14">
    <name type="scientific">Lunasporangiospora selenospora</name>
    <dbReference type="NCBI Taxonomy" id="979761"/>
    <lineage>
        <taxon>Eukaryota</taxon>
        <taxon>Fungi</taxon>
        <taxon>Fungi incertae sedis</taxon>
        <taxon>Mucoromycota</taxon>
        <taxon>Mortierellomycotina</taxon>
        <taxon>Mortierellomycetes</taxon>
        <taxon>Mortierellales</taxon>
        <taxon>Mortierellaceae</taxon>
        <taxon>Lunasporangiospora</taxon>
    </lineage>
</organism>
<evidence type="ECO:0000256" key="2">
    <source>
        <dbReference type="ARBA" id="ARBA00012840"/>
    </source>
</evidence>
<dbReference type="OrthoDB" id="10264585at2759"/>
<feature type="region of interest" description="Disordered" evidence="11">
    <location>
        <begin position="131"/>
        <end position="168"/>
    </location>
</feature>
<dbReference type="InterPro" id="IPR035903">
    <property type="entry name" value="HesB-like_dom_sf"/>
</dbReference>
<keyword evidence="4" id="KW-0547">Nucleotide-binding</keyword>
<keyword evidence="7" id="KW-0030">Aminoacyl-tRNA synthetase</keyword>
<dbReference type="NCBIfam" id="TIGR00414">
    <property type="entry name" value="serS"/>
    <property type="match status" value="1"/>
</dbReference>
<evidence type="ECO:0000256" key="5">
    <source>
        <dbReference type="ARBA" id="ARBA00022840"/>
    </source>
</evidence>
<dbReference type="SUPFAM" id="SSF46589">
    <property type="entry name" value="tRNA-binding arm"/>
    <property type="match status" value="1"/>
</dbReference>
<dbReference type="InterPro" id="IPR006195">
    <property type="entry name" value="aa-tRNA-synth_II"/>
</dbReference>
<evidence type="ECO:0000256" key="6">
    <source>
        <dbReference type="ARBA" id="ARBA00022917"/>
    </source>
</evidence>
<dbReference type="Pfam" id="PF00587">
    <property type="entry name" value="tRNA-synt_2b"/>
    <property type="match status" value="1"/>
</dbReference>
<dbReference type="Pfam" id="PF01521">
    <property type="entry name" value="Fe-S_biosyn"/>
    <property type="match status" value="1"/>
</dbReference>
<evidence type="ECO:0000256" key="1">
    <source>
        <dbReference type="ARBA" id="ARBA00006718"/>
    </source>
</evidence>
<reference evidence="13" key="1">
    <citation type="journal article" date="2020" name="Fungal Divers.">
        <title>Resolving the Mortierellaceae phylogeny through synthesis of multi-gene phylogenetics and phylogenomics.</title>
        <authorList>
            <person name="Vandepol N."/>
            <person name="Liber J."/>
            <person name="Desiro A."/>
            <person name="Na H."/>
            <person name="Kennedy M."/>
            <person name="Barry K."/>
            <person name="Grigoriev I.V."/>
            <person name="Miller A.N."/>
            <person name="O'Donnell K."/>
            <person name="Stajich J.E."/>
            <person name="Bonito G."/>
        </authorList>
    </citation>
    <scope>NUCLEOTIDE SEQUENCE</scope>
    <source>
        <strain evidence="13">KOD1015</strain>
    </source>
</reference>
<comment type="function">
    <text evidence="9">Involved in the assembly of mitochondrial and cytoplasmic iron-sulfur proteins. Probably involved in the binding of an intermediate of Fe/S cluster assembly.</text>
</comment>
<dbReference type="InterPro" id="IPR002314">
    <property type="entry name" value="aa-tRNA-synt_IIb"/>
</dbReference>
<dbReference type="GO" id="GO:0004828">
    <property type="term" value="F:serine-tRNA ligase activity"/>
    <property type="evidence" value="ECO:0007669"/>
    <property type="project" value="UniProtKB-EC"/>
</dbReference>
<dbReference type="CDD" id="cd00770">
    <property type="entry name" value="SerRS_core"/>
    <property type="match status" value="1"/>
</dbReference>
<dbReference type="InterPro" id="IPR016092">
    <property type="entry name" value="ATAP"/>
</dbReference>
<dbReference type="GO" id="GO:0006434">
    <property type="term" value="P:seryl-tRNA aminoacylation"/>
    <property type="evidence" value="ECO:0007669"/>
    <property type="project" value="InterPro"/>
</dbReference>
<dbReference type="InterPro" id="IPR010978">
    <property type="entry name" value="tRNA-bd_arm"/>
</dbReference>
<comment type="similarity">
    <text evidence="1">Belongs to the HesB/IscA family.</text>
</comment>
<evidence type="ECO:0000256" key="3">
    <source>
        <dbReference type="ARBA" id="ARBA00022598"/>
    </source>
</evidence>
<feature type="domain" description="Aminoacyl-transfer RNA synthetases class-II family profile" evidence="12">
    <location>
        <begin position="399"/>
        <end position="689"/>
    </location>
</feature>
<evidence type="ECO:0000256" key="4">
    <source>
        <dbReference type="ARBA" id="ARBA00022741"/>
    </source>
</evidence>
<dbReference type="EMBL" id="JAABOA010000263">
    <property type="protein sequence ID" value="KAF9585059.1"/>
    <property type="molecule type" value="Genomic_DNA"/>
</dbReference>
<feature type="compositionally biased region" description="Polar residues" evidence="11">
    <location>
        <begin position="159"/>
        <end position="168"/>
    </location>
</feature>
<evidence type="ECO:0000256" key="11">
    <source>
        <dbReference type="SAM" id="MobiDB-lite"/>
    </source>
</evidence>
<dbReference type="InterPro" id="IPR002317">
    <property type="entry name" value="Ser-tRNA-ligase_type_1"/>
</dbReference>
<keyword evidence="6" id="KW-0648">Protein biosynthesis</keyword>
<evidence type="ECO:0000256" key="10">
    <source>
        <dbReference type="ARBA" id="ARBA00071673"/>
    </source>
</evidence>
<accession>A0A9P6G118</accession>
<dbReference type="InterPro" id="IPR042103">
    <property type="entry name" value="SerRS_1_N_sf"/>
</dbReference>
<evidence type="ECO:0000313" key="14">
    <source>
        <dbReference type="Proteomes" id="UP000780801"/>
    </source>
</evidence>
<dbReference type="InterPro" id="IPR033729">
    <property type="entry name" value="SerRS_core"/>
</dbReference>
<comment type="caution">
    <text evidence="13">The sequence shown here is derived from an EMBL/GenBank/DDBJ whole genome shotgun (WGS) entry which is preliminary data.</text>
</comment>
<dbReference type="GO" id="GO:0051536">
    <property type="term" value="F:iron-sulfur cluster binding"/>
    <property type="evidence" value="ECO:0007669"/>
    <property type="project" value="InterPro"/>
</dbReference>
<protein>
    <recommendedName>
        <fullName evidence="10">Iron-sulfur assembly protein 1</fullName>
        <ecNumber evidence="2">6.1.1.11</ecNumber>
    </recommendedName>
    <alternativeName>
        <fullName evidence="8">Seryl-tRNA synthetase</fullName>
    </alternativeName>
</protein>
<feature type="compositionally biased region" description="Low complexity" evidence="11">
    <location>
        <begin position="134"/>
        <end position="157"/>
    </location>
</feature>
<dbReference type="GO" id="GO:0016226">
    <property type="term" value="P:iron-sulfur cluster assembly"/>
    <property type="evidence" value="ECO:0007669"/>
    <property type="project" value="InterPro"/>
</dbReference>
<evidence type="ECO:0000256" key="8">
    <source>
        <dbReference type="ARBA" id="ARBA00031113"/>
    </source>
</evidence>
<dbReference type="InterPro" id="IPR045864">
    <property type="entry name" value="aa-tRNA-synth_II/BPL/LPL"/>
</dbReference>
<keyword evidence="5" id="KW-0067">ATP-binding</keyword>
<dbReference type="Gene3D" id="3.30.930.10">
    <property type="entry name" value="Bira Bifunctional Protein, Domain 2"/>
    <property type="match status" value="1"/>
</dbReference>
<keyword evidence="14" id="KW-1185">Reference proteome</keyword>
<dbReference type="InterPro" id="IPR000361">
    <property type="entry name" value="ATAP_core_dom"/>
</dbReference>
<evidence type="ECO:0000259" key="12">
    <source>
        <dbReference type="PROSITE" id="PS50862"/>
    </source>
</evidence>
<proteinExistence type="inferred from homology"/>
<dbReference type="FunFam" id="2.60.300.12:FF:000001">
    <property type="entry name" value="Iron-binding protein IscA"/>
    <property type="match status" value="1"/>
</dbReference>
<dbReference type="GO" id="GO:0005524">
    <property type="term" value="F:ATP binding"/>
    <property type="evidence" value="ECO:0007669"/>
    <property type="project" value="UniProtKB-KW"/>
</dbReference>
<name>A0A9P6G118_9FUNG</name>
<dbReference type="Proteomes" id="UP000780801">
    <property type="component" value="Unassembled WGS sequence"/>
</dbReference>
<dbReference type="SUPFAM" id="SSF89360">
    <property type="entry name" value="HesB-like domain"/>
    <property type="match status" value="1"/>
</dbReference>
<dbReference type="AlphaFoldDB" id="A0A9P6G118"/>
<evidence type="ECO:0000256" key="7">
    <source>
        <dbReference type="ARBA" id="ARBA00023146"/>
    </source>
</evidence>
<dbReference type="SUPFAM" id="SSF55681">
    <property type="entry name" value="Class II aaRS and biotin synthetases"/>
    <property type="match status" value="1"/>
</dbReference>
<dbReference type="PANTHER" id="PTHR11778">
    <property type="entry name" value="SERYL-TRNA SYNTHETASE"/>
    <property type="match status" value="1"/>
</dbReference>
<dbReference type="PROSITE" id="PS50862">
    <property type="entry name" value="AA_TRNA_LIGASE_II"/>
    <property type="match status" value="1"/>
</dbReference>